<evidence type="ECO:0000259" key="2">
    <source>
        <dbReference type="Pfam" id="PF01370"/>
    </source>
</evidence>
<gene>
    <name evidence="3" type="ORF">L1I30_01445</name>
</gene>
<dbReference type="PANTHER" id="PTHR42687">
    <property type="entry name" value="L-THREONINE 3-DEHYDROGENASE"/>
    <property type="match status" value="1"/>
</dbReference>
<dbReference type="EMBL" id="JAKGTH010000006">
    <property type="protein sequence ID" value="MCF4100318.1"/>
    <property type="molecule type" value="Genomic_DNA"/>
</dbReference>
<proteinExistence type="inferred from homology"/>
<sequence length="331" mass="37123">MKWIYLRHKTDEMSSKKILIIGASGQIGSELSLKLRDLYGNDNVIASDIKQGTAELMNSGPFEIADATDEAGITAIVEKYAITDVYLMAAMLSATAERIPMKAWDLNMESLFIILNLAKDKKIEKVFWPSSIAVFGPTTPKNNTPQTTIMEPSTVYGISKQTGERWCEYYFNQYGVDVRSLRYPGIISYKTLPGGGTTDYAIEIFHGALKDKKYTSFLKEDTALPMMFMDDAIKATVDIMEADAEDVRVRSSYNLSAMSFTPSELANEIKKHIPDFEIAYQPDFRQKIADSWPGSIDDSTAREDWNWSPSFDLKGLSEAMLEGLKKLTTVK</sequence>
<dbReference type="PANTHER" id="PTHR42687:SF1">
    <property type="entry name" value="L-THREONINE 3-DEHYDROGENASE, MITOCHONDRIAL"/>
    <property type="match status" value="1"/>
</dbReference>
<accession>A0ABS9EC30</accession>
<organism evidence="3 4">
    <name type="scientific">Gillisia lutea</name>
    <dbReference type="NCBI Taxonomy" id="2909668"/>
    <lineage>
        <taxon>Bacteria</taxon>
        <taxon>Pseudomonadati</taxon>
        <taxon>Bacteroidota</taxon>
        <taxon>Flavobacteriia</taxon>
        <taxon>Flavobacteriales</taxon>
        <taxon>Flavobacteriaceae</taxon>
        <taxon>Gillisia</taxon>
    </lineage>
</organism>
<dbReference type="RefSeq" id="WP_236132467.1">
    <property type="nucleotide sequence ID" value="NZ_JAKGTH010000006.1"/>
</dbReference>
<dbReference type="InterPro" id="IPR001509">
    <property type="entry name" value="Epimerase_deHydtase"/>
</dbReference>
<dbReference type="Proteomes" id="UP001179363">
    <property type="component" value="Unassembled WGS sequence"/>
</dbReference>
<comment type="similarity">
    <text evidence="1">Belongs to the NAD(P)-dependent epimerase/dehydratase family.</text>
</comment>
<dbReference type="Pfam" id="PF01370">
    <property type="entry name" value="Epimerase"/>
    <property type="match status" value="1"/>
</dbReference>
<dbReference type="SUPFAM" id="SSF51735">
    <property type="entry name" value="NAD(P)-binding Rossmann-fold domains"/>
    <property type="match status" value="1"/>
</dbReference>
<keyword evidence="4" id="KW-1185">Reference proteome</keyword>
<reference evidence="3" key="1">
    <citation type="submission" date="2022-01" db="EMBL/GenBank/DDBJ databases">
        <title>Gillisia lutea sp. nov., isolated from marine plastic residues from the Malvarosa beach (Valencia, Spain).</title>
        <authorList>
            <person name="Vidal-Verdu A."/>
            <person name="Molina-Menor E."/>
            <person name="Satari L."/>
            <person name="Pascual J."/>
            <person name="Pereto J."/>
            <person name="Porcar M."/>
        </authorList>
    </citation>
    <scope>NUCLEOTIDE SEQUENCE</scope>
    <source>
        <strain evidence="3">M10.2A</strain>
    </source>
</reference>
<evidence type="ECO:0000313" key="3">
    <source>
        <dbReference type="EMBL" id="MCF4100318.1"/>
    </source>
</evidence>
<name>A0ABS9EC30_9FLAO</name>
<protein>
    <submittedName>
        <fullName evidence="3">NAD-dependent epimerase/dehydratase family protein</fullName>
    </submittedName>
</protein>
<evidence type="ECO:0000256" key="1">
    <source>
        <dbReference type="ARBA" id="ARBA00007637"/>
    </source>
</evidence>
<comment type="caution">
    <text evidence="3">The sequence shown here is derived from an EMBL/GenBank/DDBJ whole genome shotgun (WGS) entry which is preliminary data.</text>
</comment>
<dbReference type="InterPro" id="IPR051225">
    <property type="entry name" value="NAD(P)_epim/dehydratase"/>
</dbReference>
<feature type="domain" description="NAD-dependent epimerase/dehydratase" evidence="2">
    <location>
        <begin position="18"/>
        <end position="246"/>
    </location>
</feature>
<dbReference type="InterPro" id="IPR036291">
    <property type="entry name" value="NAD(P)-bd_dom_sf"/>
</dbReference>
<dbReference type="Gene3D" id="3.40.50.720">
    <property type="entry name" value="NAD(P)-binding Rossmann-like Domain"/>
    <property type="match status" value="1"/>
</dbReference>
<evidence type="ECO:0000313" key="4">
    <source>
        <dbReference type="Proteomes" id="UP001179363"/>
    </source>
</evidence>